<feature type="compositionally biased region" description="Polar residues" evidence="2">
    <location>
        <begin position="629"/>
        <end position="648"/>
    </location>
</feature>
<feature type="compositionally biased region" description="Basic residues" evidence="2">
    <location>
        <begin position="1416"/>
        <end position="1426"/>
    </location>
</feature>
<dbReference type="EMBL" id="JADGJQ010000092">
    <property type="protein sequence ID" value="KAJ3170867.1"/>
    <property type="molecule type" value="Genomic_DNA"/>
</dbReference>
<feature type="compositionally biased region" description="Polar residues" evidence="2">
    <location>
        <begin position="811"/>
        <end position="820"/>
    </location>
</feature>
<comment type="caution">
    <text evidence="4">The sequence shown here is derived from an EMBL/GenBank/DDBJ whole genome shotgun (WGS) entry which is preliminary data.</text>
</comment>
<keyword evidence="1" id="KW-0862">Zinc</keyword>
<feature type="region of interest" description="Disordered" evidence="2">
    <location>
        <begin position="1122"/>
        <end position="1197"/>
    </location>
</feature>
<feature type="compositionally biased region" description="Polar residues" evidence="2">
    <location>
        <begin position="907"/>
        <end position="934"/>
    </location>
</feature>
<evidence type="ECO:0000259" key="3">
    <source>
        <dbReference type="PROSITE" id="PS50103"/>
    </source>
</evidence>
<feature type="domain" description="C3H1-type" evidence="3">
    <location>
        <begin position="830"/>
        <end position="859"/>
    </location>
</feature>
<feature type="compositionally biased region" description="Low complexity" evidence="2">
    <location>
        <begin position="603"/>
        <end position="618"/>
    </location>
</feature>
<dbReference type="Proteomes" id="UP001212152">
    <property type="component" value="Unassembled WGS sequence"/>
</dbReference>
<evidence type="ECO:0000256" key="1">
    <source>
        <dbReference type="PROSITE-ProRule" id="PRU00723"/>
    </source>
</evidence>
<feature type="region of interest" description="Disordered" evidence="2">
    <location>
        <begin position="1221"/>
        <end position="1240"/>
    </location>
</feature>
<feature type="zinc finger region" description="C3H1-type" evidence="1">
    <location>
        <begin position="830"/>
        <end position="859"/>
    </location>
</feature>
<keyword evidence="5" id="KW-1185">Reference proteome</keyword>
<dbReference type="GO" id="GO:0008270">
    <property type="term" value="F:zinc ion binding"/>
    <property type="evidence" value="ECO:0007669"/>
    <property type="project" value="UniProtKB-KW"/>
</dbReference>
<evidence type="ECO:0000313" key="5">
    <source>
        <dbReference type="Proteomes" id="UP001212152"/>
    </source>
</evidence>
<keyword evidence="1" id="KW-0479">Metal-binding</keyword>
<feature type="compositionally biased region" description="Acidic residues" evidence="2">
    <location>
        <begin position="90"/>
        <end position="105"/>
    </location>
</feature>
<dbReference type="PROSITE" id="PS50103">
    <property type="entry name" value="ZF_C3H1"/>
    <property type="match status" value="1"/>
</dbReference>
<name>A0AAD5TDA3_9FUNG</name>
<feature type="compositionally biased region" description="Polar residues" evidence="2">
    <location>
        <begin position="1029"/>
        <end position="1040"/>
    </location>
</feature>
<feature type="region of interest" description="Disordered" evidence="2">
    <location>
        <begin position="1392"/>
        <end position="1444"/>
    </location>
</feature>
<evidence type="ECO:0000313" key="4">
    <source>
        <dbReference type="EMBL" id="KAJ3170867.1"/>
    </source>
</evidence>
<feature type="region of interest" description="Disordered" evidence="2">
    <location>
        <begin position="421"/>
        <end position="454"/>
    </location>
</feature>
<feature type="region of interest" description="Disordered" evidence="2">
    <location>
        <begin position="80"/>
        <end position="127"/>
    </location>
</feature>
<proteinExistence type="predicted"/>
<gene>
    <name evidence="4" type="ORF">HDU87_008695</name>
</gene>
<feature type="region of interest" description="Disordered" evidence="2">
    <location>
        <begin position="140"/>
        <end position="196"/>
    </location>
</feature>
<feature type="region of interest" description="Disordered" evidence="2">
    <location>
        <begin position="864"/>
        <end position="934"/>
    </location>
</feature>
<feature type="compositionally biased region" description="Polar residues" evidence="2">
    <location>
        <begin position="766"/>
        <end position="782"/>
    </location>
</feature>
<dbReference type="InterPro" id="IPR000571">
    <property type="entry name" value="Znf_CCCH"/>
</dbReference>
<sequence>MTARGCYLDEFRNVEHMLSVPIELELFRKHNRIPLLARTQNTYLSPSSRLATPPTSPPGEVQTDDVAEALDSVSIAFSDSLSDVGPRDLEDGELEDGELEDDAEEAQLPASSEEGEVDVARLPPNDPTLGRKCFATKSLPGSALLSPHDLEDLDDILSDIDEDEDEDGDDDQPMTDALDSHPTRGGKGLAAKSLPSSEMLAKHGYDYLIDTSSDARENSTAEVSDAALEIALDDNGKRDDRDDFQAAAAIDLGDGECESVDEAVRKLHATVEVVESDEHQNPRADDLPPLAAVELTEVPRGGVAFRLPMGDGGQEASISLASGNEASIPVASANTLDERVPPKRSTKAVDVALGLGTGNDERESLVAPTLSIDRHIGGPSDHFTRHMNVVPGLESGGEEADIVRALADDGREQQAQMNTLERPQPHLGMHPHTEPASGQDTDKSPAFGQKAREMRPSVAVEMNSETNEPTGHIANHVPTKEDAARERAEDIAWESQASLAQFTLPNASRGHSVALSELEEEEEVEDIITEFHVQQTRARRETDSVGQPQGSIAPSARKQLPPLASSTSTKTRACSDNKKICESLGTSKVSPAQSFRSSKRAADPSSGAPGQGSAQGSAKKLPQICDHNSIPTRTSQRSSASKPSQPRNDTSRAACRANVNKVSTPISSKVDSLVVAARPDPDVSPSAKRAALKRPHADSSLLISAHKPSASTPSRSESPPAKRMATQGRSICTPGRATSVISSNDGHQPLGTPSAKPPAKPHSSNTKDQGGSMSTRAMASKQTRPENPHAASARPREKPNLGVGQRGQPPLSGSRTSLNCGAQPSVEAATLQPWQCRYFHGNGARCFLGDKCAFVHDEPMRGIFPHNGDAPPHRQSQHVKTNDFASSNKTNDRARASTPMRPLAVAETTSSRSYEQPQQFNPASGNKTNDMSRAGATTPTLLAADSTPPARPYRQAQHINPATVNKSNDLVGTSAPTLLVNKTPARSYRHPQHLNAISTIETSNLARASTSTRPAAEASPPVRSHRQPQHLNPSSANKASDLTGPSAPTLLAAESTPPARSYRQPQHLRPAFGNKIDDTSSTSRPTLSAAESAQLNQSGRQSQPVIAHVEPVQTALAFSTSNIPSTPWLDPTHADNDPAAERSPAWNYDNITQSAMRPTQEKPVPPVARAAEPPHPPAGHDSNKEFIPPVQDPSPASALNQLAQPMAMLAQMIAAFMPKPQAASQCPSETPAAPPKRPAAAVDDFTPKKGPFSSIPAHEHVLYLKLRTKAKTRPDLLSQGDKVALDTIGAFVQREQYLYRLVRNVLGDFRKAQEPQTHVFKWYADGLWEGPPDQIPYTFPPDEFIDVKRRPPELREPLPFNYCLSYAQGCCVKHVCRYHHVSKKDLKLLMEGPTAPYRPRPVEHSGNGAGGERARSQPKQKKHKGRAGGGSSDGGFHLAPGAYD</sequence>
<feature type="compositionally biased region" description="Polar residues" evidence="2">
    <location>
        <begin position="995"/>
        <end position="1013"/>
    </location>
</feature>
<feature type="compositionally biased region" description="Acidic residues" evidence="2">
    <location>
        <begin position="151"/>
        <end position="173"/>
    </location>
</feature>
<organism evidence="4 5">
    <name type="scientific">Geranomyces variabilis</name>
    <dbReference type="NCBI Taxonomy" id="109894"/>
    <lineage>
        <taxon>Eukaryota</taxon>
        <taxon>Fungi</taxon>
        <taxon>Fungi incertae sedis</taxon>
        <taxon>Chytridiomycota</taxon>
        <taxon>Chytridiomycota incertae sedis</taxon>
        <taxon>Chytridiomycetes</taxon>
        <taxon>Spizellomycetales</taxon>
        <taxon>Powellomycetaceae</taxon>
        <taxon>Geranomyces</taxon>
    </lineage>
</organism>
<reference evidence="4" key="1">
    <citation type="submission" date="2020-05" db="EMBL/GenBank/DDBJ databases">
        <title>Phylogenomic resolution of chytrid fungi.</title>
        <authorList>
            <person name="Stajich J.E."/>
            <person name="Amses K."/>
            <person name="Simmons R."/>
            <person name="Seto K."/>
            <person name="Myers J."/>
            <person name="Bonds A."/>
            <person name="Quandt C.A."/>
            <person name="Barry K."/>
            <person name="Liu P."/>
            <person name="Grigoriev I."/>
            <person name="Longcore J.E."/>
            <person name="James T.Y."/>
        </authorList>
    </citation>
    <scope>NUCLEOTIDE SEQUENCE</scope>
    <source>
        <strain evidence="4">JEL0379</strain>
    </source>
</reference>
<feature type="region of interest" description="Disordered" evidence="2">
    <location>
        <begin position="984"/>
        <end position="1104"/>
    </location>
</feature>
<protein>
    <recommendedName>
        <fullName evidence="3">C3H1-type domain-containing protein</fullName>
    </recommendedName>
</protein>
<feature type="compositionally biased region" description="Polar residues" evidence="2">
    <location>
        <begin position="660"/>
        <end position="670"/>
    </location>
</feature>
<keyword evidence="1" id="KW-0863">Zinc-finger</keyword>
<feature type="compositionally biased region" description="Polar residues" evidence="2">
    <location>
        <begin position="584"/>
        <end position="596"/>
    </location>
</feature>
<feature type="compositionally biased region" description="Polar residues" evidence="2">
    <location>
        <begin position="1079"/>
        <end position="1104"/>
    </location>
</feature>
<accession>A0AAD5TDA3</accession>
<feature type="region of interest" description="Disordered" evidence="2">
    <location>
        <begin position="534"/>
        <end position="820"/>
    </location>
</feature>
<evidence type="ECO:0000256" key="2">
    <source>
        <dbReference type="SAM" id="MobiDB-lite"/>
    </source>
</evidence>